<comment type="similarity">
    <text evidence="1">Belongs to the IPP transferase family.</text>
</comment>
<reference evidence="11" key="1">
    <citation type="journal article" date="2010" name="Nat. Biotechnol.">
        <title>Draft genome sequence of the oilseed species Ricinus communis.</title>
        <authorList>
            <person name="Chan A.P."/>
            <person name="Crabtree J."/>
            <person name="Zhao Q."/>
            <person name="Lorenzi H."/>
            <person name="Orvis J."/>
            <person name="Puiu D."/>
            <person name="Melake-Berhan A."/>
            <person name="Jones K.M."/>
            <person name="Redman J."/>
            <person name="Chen G."/>
            <person name="Cahoon E.B."/>
            <person name="Gedil M."/>
            <person name="Stanke M."/>
            <person name="Haas B.J."/>
            <person name="Wortman J.R."/>
            <person name="Fraser-Liggett C.M."/>
            <person name="Ravel J."/>
            <person name="Rabinowicz P.D."/>
        </authorList>
    </citation>
    <scope>NUCLEOTIDE SEQUENCE [LARGE SCALE GENOMIC DNA]</scope>
    <source>
        <strain evidence="11">cv. Hale</strain>
    </source>
</reference>
<dbReference type="PANTHER" id="PTHR11088:SF86">
    <property type="entry name" value="ADENYLATE ISOPENTENYLTRANSFERASE 4-RELATED"/>
    <property type="match status" value="1"/>
</dbReference>
<dbReference type="FunFam" id="3.40.50.300:FF:005038">
    <property type="entry name" value="tRNA delta(2)-isopentenylpyrophosphate transferase, putative"/>
    <property type="match status" value="1"/>
</dbReference>
<evidence type="ECO:0000256" key="9">
    <source>
        <dbReference type="SAM" id="MobiDB-lite"/>
    </source>
</evidence>
<evidence type="ECO:0000256" key="5">
    <source>
        <dbReference type="ARBA" id="ARBA00022840"/>
    </source>
</evidence>
<dbReference type="PANTHER" id="PTHR11088">
    <property type="entry name" value="TRNA DIMETHYLALLYLTRANSFERASE"/>
    <property type="match status" value="1"/>
</dbReference>
<keyword evidence="5" id="KW-0067">ATP-binding</keyword>
<evidence type="ECO:0000256" key="4">
    <source>
        <dbReference type="ARBA" id="ARBA00022741"/>
    </source>
</evidence>
<evidence type="ECO:0000313" key="10">
    <source>
        <dbReference type="EMBL" id="EEF35354.1"/>
    </source>
</evidence>
<organism evidence="10 11">
    <name type="scientific">Ricinus communis</name>
    <name type="common">Castor bean</name>
    <dbReference type="NCBI Taxonomy" id="3988"/>
    <lineage>
        <taxon>Eukaryota</taxon>
        <taxon>Viridiplantae</taxon>
        <taxon>Streptophyta</taxon>
        <taxon>Embryophyta</taxon>
        <taxon>Tracheophyta</taxon>
        <taxon>Spermatophyta</taxon>
        <taxon>Magnoliopsida</taxon>
        <taxon>eudicotyledons</taxon>
        <taxon>Gunneridae</taxon>
        <taxon>Pentapetalae</taxon>
        <taxon>rosids</taxon>
        <taxon>fabids</taxon>
        <taxon>Malpighiales</taxon>
        <taxon>Euphorbiaceae</taxon>
        <taxon>Acalyphoideae</taxon>
        <taxon>Acalypheae</taxon>
        <taxon>Ricinus</taxon>
    </lineage>
</organism>
<sequence>MKFSFFNLTHHSHYTPPPLLPVTIIKPTRRKSPPRWVRMDSSSPSPPKQQKDKIVVIMGATGCGKTRLSIDLATRFQSEIINTDKMQVYKGLDITTNKITLQDRLGVPHHLLGEVDPDNCEFSPSDFRLHAGLSISDIVSRQKLPLLVGGSNSYIHALLVDRFNPEINVFQQSKNSESVSTQLRYDCCFIWVDVSLPLLCDYLCKRVDEMLDSGMFEELSEYYASVNPESQPGLRKAIGVPEFDRYFKKYPPGYQGGKWDFVQRGVYEEAVRMIKENTCQLAKRQMGKILRLKSAGWDLHRKKRKKKKKWMEIWERDVLKPSMKIVNHFLDE</sequence>
<keyword evidence="11" id="KW-1185">Reference proteome</keyword>
<dbReference type="FunFam" id="1.10.287.890:FF:000003">
    <property type="entry name" value="Adenylate isopentenyltransferase"/>
    <property type="match status" value="1"/>
</dbReference>
<evidence type="ECO:0000313" key="11">
    <source>
        <dbReference type="Proteomes" id="UP000008311"/>
    </source>
</evidence>
<dbReference type="Pfam" id="PF01715">
    <property type="entry name" value="IPPT"/>
    <property type="match status" value="2"/>
</dbReference>
<dbReference type="InterPro" id="IPR027417">
    <property type="entry name" value="P-loop_NTPase"/>
</dbReference>
<dbReference type="GO" id="GO:0005524">
    <property type="term" value="F:ATP binding"/>
    <property type="evidence" value="ECO:0007669"/>
    <property type="project" value="UniProtKB-KW"/>
</dbReference>
<evidence type="ECO:0000256" key="7">
    <source>
        <dbReference type="ARBA" id="ARBA00052386"/>
    </source>
</evidence>
<comment type="catalytic activity">
    <reaction evidence="7">
        <text>dimethylallyl diphosphate + ADP = N(6)-(dimethylallyl)adenosine 5'-diphosphate + diphosphate</text>
        <dbReference type="Rhea" id="RHEA:36327"/>
        <dbReference type="ChEBI" id="CHEBI:33019"/>
        <dbReference type="ChEBI" id="CHEBI:57623"/>
        <dbReference type="ChEBI" id="CHEBI:73533"/>
        <dbReference type="ChEBI" id="CHEBI:456216"/>
        <dbReference type="EC" id="2.5.1.112"/>
    </reaction>
</comment>
<dbReference type="eggNOG" id="KOG1384">
    <property type="taxonomic scope" value="Eukaryota"/>
</dbReference>
<dbReference type="GO" id="GO:0006400">
    <property type="term" value="P:tRNA modification"/>
    <property type="evidence" value="ECO:0000318"/>
    <property type="project" value="GO_Central"/>
</dbReference>
<evidence type="ECO:0000256" key="6">
    <source>
        <dbReference type="ARBA" id="ARBA00051744"/>
    </source>
</evidence>
<feature type="region of interest" description="Disordered" evidence="9">
    <location>
        <begin position="30"/>
        <end position="51"/>
    </location>
</feature>
<dbReference type="GO" id="GO:0009691">
    <property type="term" value="P:cytokinin biosynthetic process"/>
    <property type="evidence" value="ECO:0000318"/>
    <property type="project" value="GO_Central"/>
</dbReference>
<evidence type="ECO:0000256" key="8">
    <source>
        <dbReference type="ARBA" id="ARBA00066838"/>
    </source>
</evidence>
<evidence type="ECO:0000256" key="3">
    <source>
        <dbReference type="ARBA" id="ARBA00022712"/>
    </source>
</evidence>
<dbReference type="AlphaFoldDB" id="B9SLW3"/>
<dbReference type="GO" id="GO:0005739">
    <property type="term" value="C:mitochondrion"/>
    <property type="evidence" value="ECO:0000318"/>
    <property type="project" value="GO_Central"/>
</dbReference>
<dbReference type="GO" id="GO:0052622">
    <property type="term" value="F:ATP/ADP dimethylallyltransferase activity"/>
    <property type="evidence" value="ECO:0007669"/>
    <property type="project" value="UniProtKB-EC"/>
</dbReference>
<dbReference type="GO" id="GO:0052381">
    <property type="term" value="F:tRNA dimethylallyltransferase activity"/>
    <property type="evidence" value="ECO:0000318"/>
    <property type="project" value="GO_Central"/>
</dbReference>
<proteinExistence type="inferred from homology"/>
<dbReference type="EMBL" id="EQ974023">
    <property type="protein sequence ID" value="EEF35354.1"/>
    <property type="molecule type" value="Genomic_DNA"/>
</dbReference>
<dbReference type="SUPFAM" id="SSF52540">
    <property type="entry name" value="P-loop containing nucleoside triphosphate hydrolases"/>
    <property type="match status" value="1"/>
</dbReference>
<dbReference type="Proteomes" id="UP000008311">
    <property type="component" value="Unassembled WGS sequence"/>
</dbReference>
<accession>B9SLW3</accession>
<name>B9SLW3_RICCO</name>
<keyword evidence="4" id="KW-0547">Nucleotide-binding</keyword>
<gene>
    <name evidence="10" type="ORF">RCOM_1308100</name>
</gene>
<dbReference type="STRING" id="3988.B9SLW3"/>
<keyword evidence="3" id="KW-0203">Cytokinin biosynthesis</keyword>
<protein>
    <recommendedName>
        <fullName evidence="8">adenylate dimethylallyltransferase (ADP/ATP-dependent)</fullName>
        <ecNumber evidence="8">2.5.1.112</ecNumber>
    </recommendedName>
</protein>
<evidence type="ECO:0000256" key="2">
    <source>
        <dbReference type="ARBA" id="ARBA00022679"/>
    </source>
</evidence>
<dbReference type="Gene3D" id="1.10.287.890">
    <property type="entry name" value="Crystal structure of tRNA isopentenylpyrophosphate transferase (bh2366) domain"/>
    <property type="match status" value="1"/>
</dbReference>
<dbReference type="InParanoid" id="B9SLW3"/>
<keyword evidence="2 10" id="KW-0808">Transferase</keyword>
<dbReference type="GO" id="GO:0009824">
    <property type="term" value="F:AMP dimethylallyltransferase activity"/>
    <property type="evidence" value="ECO:0000318"/>
    <property type="project" value="GO_Central"/>
</dbReference>
<dbReference type="EC" id="2.5.1.112" evidence="8"/>
<dbReference type="InterPro" id="IPR039657">
    <property type="entry name" value="Dimethylallyltransferase"/>
</dbReference>
<dbReference type="Gene3D" id="3.40.50.300">
    <property type="entry name" value="P-loop containing nucleotide triphosphate hydrolases"/>
    <property type="match status" value="1"/>
</dbReference>
<comment type="catalytic activity">
    <reaction evidence="6">
        <text>dimethylallyl diphosphate + ATP = N(6)-(dimethylallyl)adenosine 5'-triphosphate + diphosphate</text>
        <dbReference type="Rhea" id="RHEA:36331"/>
        <dbReference type="ChEBI" id="CHEBI:30616"/>
        <dbReference type="ChEBI" id="CHEBI:33019"/>
        <dbReference type="ChEBI" id="CHEBI:57623"/>
        <dbReference type="ChEBI" id="CHEBI:73532"/>
        <dbReference type="EC" id="2.5.1.112"/>
    </reaction>
</comment>
<evidence type="ECO:0000256" key="1">
    <source>
        <dbReference type="ARBA" id="ARBA00005842"/>
    </source>
</evidence>